<dbReference type="PROSITE" id="PS50850">
    <property type="entry name" value="MFS"/>
    <property type="match status" value="1"/>
</dbReference>
<gene>
    <name evidence="10" type="ORF">QQX98_001000</name>
</gene>
<feature type="transmembrane region" description="Helical" evidence="8">
    <location>
        <begin position="417"/>
        <end position="439"/>
    </location>
</feature>
<feature type="transmembrane region" description="Helical" evidence="8">
    <location>
        <begin position="516"/>
        <end position="535"/>
    </location>
</feature>
<comment type="caution">
    <text evidence="10">The sequence shown here is derived from an EMBL/GenBank/DDBJ whole genome shotgun (WGS) entry which is preliminary data.</text>
</comment>
<dbReference type="InterPro" id="IPR020846">
    <property type="entry name" value="MFS_dom"/>
</dbReference>
<dbReference type="Pfam" id="PF00083">
    <property type="entry name" value="Sugar_tr"/>
    <property type="match status" value="1"/>
</dbReference>
<evidence type="ECO:0000256" key="8">
    <source>
        <dbReference type="SAM" id="Phobius"/>
    </source>
</evidence>
<comment type="similarity">
    <text evidence="2 7">Belongs to the major facilitator superfamily. Sugar transporter (TC 2.A.1.1) family.</text>
</comment>
<keyword evidence="6 8" id="KW-0472">Membrane</keyword>
<feature type="transmembrane region" description="Helical" evidence="8">
    <location>
        <begin position="482"/>
        <end position="504"/>
    </location>
</feature>
<evidence type="ECO:0000313" key="11">
    <source>
        <dbReference type="Proteomes" id="UP001498476"/>
    </source>
</evidence>
<evidence type="ECO:0000313" key="10">
    <source>
        <dbReference type="EMBL" id="KAK7423542.1"/>
    </source>
</evidence>
<keyword evidence="3 7" id="KW-0813">Transport</keyword>
<feature type="transmembrane region" description="Helical" evidence="8">
    <location>
        <begin position="352"/>
        <end position="378"/>
    </location>
</feature>
<evidence type="ECO:0000256" key="2">
    <source>
        <dbReference type="ARBA" id="ARBA00010992"/>
    </source>
</evidence>
<keyword evidence="5 8" id="KW-1133">Transmembrane helix</keyword>
<feature type="transmembrane region" description="Helical" evidence="8">
    <location>
        <begin position="390"/>
        <end position="410"/>
    </location>
</feature>
<dbReference type="NCBIfam" id="TIGR00879">
    <property type="entry name" value="SP"/>
    <property type="match status" value="1"/>
</dbReference>
<dbReference type="SUPFAM" id="SSF103473">
    <property type="entry name" value="MFS general substrate transporter"/>
    <property type="match status" value="1"/>
</dbReference>
<sequence>MSPLPGVAFQSVRAPGTGVGARQLAASTPSDALWALLPVVNMATQTAIEEAKDGHHIEPRASGVEYHDPKTETVLADRQAEHDLTLKQVFHRHPAIAWWSFYWAMAGVGWGFDAQINGAMISVESFRRDFGYIQDGEAILPADWQSAFNIVSSVGQFFGGFICSYISDHIGRKKSLLIGLTVTTGGILGEMFSTTNAAFVVSKLVLGLGLGFYLTLAPLATSEIAPVVLRGLSTTGVNLGIAIGQLVSNGVVKGFGERSDRWAYRGPFATQLFFVVFLAAGLPFVPETPWYLARKGKRDEAKASLVKLYGTKIDVDGKLASLEETIAEEDSSRHEEASWAQCFKGVDLTRTLISIGVFVCQHFVGIIFVLGYSTYFFQLAGLAASRSFDLGVGVTACGVAGNISSWFVVNSFGRRKIFLGGMVGLTTLLFLIGIMDVIPTDAAKWVQAACTVIYAFVYFASVGAMAFAILGEASSTALKAKTMALATATQAVMGIIMNFAIPYMVNPDEGNLKGKVGFVFGGLALMAMTWSWFFIPELKGRRYDEIDRLFQLKVAPRAMGTYQL</sequence>
<dbReference type="InterPro" id="IPR036259">
    <property type="entry name" value="MFS_trans_sf"/>
</dbReference>
<feature type="transmembrane region" description="Helical" evidence="8">
    <location>
        <begin position="445"/>
        <end position="470"/>
    </location>
</feature>
<organism evidence="10 11">
    <name type="scientific">Neonectria punicea</name>
    <dbReference type="NCBI Taxonomy" id="979145"/>
    <lineage>
        <taxon>Eukaryota</taxon>
        <taxon>Fungi</taxon>
        <taxon>Dikarya</taxon>
        <taxon>Ascomycota</taxon>
        <taxon>Pezizomycotina</taxon>
        <taxon>Sordariomycetes</taxon>
        <taxon>Hypocreomycetidae</taxon>
        <taxon>Hypocreales</taxon>
        <taxon>Nectriaceae</taxon>
        <taxon>Neonectria</taxon>
    </lineage>
</organism>
<dbReference type="InterPro" id="IPR003663">
    <property type="entry name" value="Sugar/inositol_transpt"/>
</dbReference>
<comment type="subcellular location">
    <subcellularLocation>
        <location evidence="1">Membrane</location>
        <topology evidence="1">Multi-pass membrane protein</topology>
    </subcellularLocation>
</comment>
<evidence type="ECO:0000259" key="9">
    <source>
        <dbReference type="PROSITE" id="PS50850"/>
    </source>
</evidence>
<reference evidence="10 11" key="1">
    <citation type="journal article" date="2025" name="Microbiol. Resour. Announc.">
        <title>Draft genome sequences for Neonectria magnoliae and Neonectria punicea, canker pathogens of Liriodendron tulipifera and Acer saccharum in West Virginia.</title>
        <authorList>
            <person name="Petronek H.M."/>
            <person name="Kasson M.T."/>
            <person name="Metheny A.M."/>
            <person name="Stauder C.M."/>
            <person name="Lovett B."/>
            <person name="Lynch S.C."/>
            <person name="Garnas J.R."/>
            <person name="Kasson L.R."/>
            <person name="Stajich J.E."/>
        </authorList>
    </citation>
    <scope>NUCLEOTIDE SEQUENCE [LARGE SCALE GENOMIC DNA]</scope>
    <source>
        <strain evidence="10 11">NRRL 64653</strain>
    </source>
</reference>
<feature type="transmembrane region" description="Helical" evidence="8">
    <location>
        <begin position="198"/>
        <end position="220"/>
    </location>
</feature>
<dbReference type="InterPro" id="IPR005828">
    <property type="entry name" value="MFS_sugar_transport-like"/>
</dbReference>
<feature type="transmembrane region" description="Helical" evidence="8">
    <location>
        <begin position="268"/>
        <end position="285"/>
    </location>
</feature>
<evidence type="ECO:0000256" key="1">
    <source>
        <dbReference type="ARBA" id="ARBA00004141"/>
    </source>
</evidence>
<evidence type="ECO:0000256" key="3">
    <source>
        <dbReference type="ARBA" id="ARBA00022448"/>
    </source>
</evidence>
<keyword evidence="4 8" id="KW-0812">Transmembrane</keyword>
<accession>A0ABR1HRU7</accession>
<evidence type="ECO:0000256" key="4">
    <source>
        <dbReference type="ARBA" id="ARBA00022692"/>
    </source>
</evidence>
<evidence type="ECO:0000256" key="6">
    <source>
        <dbReference type="ARBA" id="ARBA00023136"/>
    </source>
</evidence>
<keyword evidence="11" id="KW-1185">Reference proteome</keyword>
<dbReference type="PANTHER" id="PTHR48022">
    <property type="entry name" value="PLASTIDIC GLUCOSE TRANSPORTER 4"/>
    <property type="match status" value="1"/>
</dbReference>
<name>A0ABR1HRU7_9HYPO</name>
<dbReference type="InterPro" id="IPR050360">
    <property type="entry name" value="MFS_Sugar_Transporters"/>
</dbReference>
<feature type="transmembrane region" description="Helical" evidence="8">
    <location>
        <begin position="175"/>
        <end position="192"/>
    </location>
</feature>
<evidence type="ECO:0000256" key="7">
    <source>
        <dbReference type="RuleBase" id="RU003346"/>
    </source>
</evidence>
<feature type="transmembrane region" description="Helical" evidence="8">
    <location>
        <begin position="227"/>
        <end position="248"/>
    </location>
</feature>
<feature type="domain" description="Major facilitator superfamily (MFS) profile" evidence="9">
    <location>
        <begin position="99"/>
        <end position="539"/>
    </location>
</feature>
<dbReference type="Proteomes" id="UP001498476">
    <property type="component" value="Unassembled WGS sequence"/>
</dbReference>
<protein>
    <recommendedName>
        <fullName evidence="9">Major facilitator superfamily (MFS) profile domain-containing protein</fullName>
    </recommendedName>
</protein>
<dbReference type="PANTHER" id="PTHR48022:SF51">
    <property type="entry name" value="ALPHA-GLUCOSIDE TRANSPORTER, PUTATIVE (AFU_ORTHOLOGUE AFUA_6G11920)-RELATED"/>
    <property type="match status" value="1"/>
</dbReference>
<evidence type="ECO:0000256" key="5">
    <source>
        <dbReference type="ARBA" id="ARBA00022989"/>
    </source>
</evidence>
<dbReference type="EMBL" id="JAZAVJ010000009">
    <property type="protein sequence ID" value="KAK7423542.1"/>
    <property type="molecule type" value="Genomic_DNA"/>
</dbReference>
<dbReference type="Gene3D" id="1.20.1250.20">
    <property type="entry name" value="MFS general substrate transporter like domains"/>
    <property type="match status" value="1"/>
</dbReference>
<proteinExistence type="inferred from homology"/>